<sequence>MGNKNSTTTILMLLSFLTYIYIGCRLEGASIFRRNIYGGKEMKTR</sequence>
<feature type="transmembrane region" description="Helical" evidence="1">
    <location>
        <begin position="6"/>
        <end position="24"/>
    </location>
</feature>
<name>A0A9K3IXS9_HELAN</name>
<dbReference type="AlphaFoldDB" id="A0A9K3IXS9"/>
<keyword evidence="3" id="KW-1185">Reference proteome</keyword>
<evidence type="ECO:0000313" key="2">
    <source>
        <dbReference type="EMBL" id="KAF5804717.1"/>
    </source>
</evidence>
<evidence type="ECO:0000313" key="3">
    <source>
        <dbReference type="Proteomes" id="UP000215914"/>
    </source>
</evidence>
<organism evidence="2 3">
    <name type="scientific">Helianthus annuus</name>
    <name type="common">Common sunflower</name>
    <dbReference type="NCBI Taxonomy" id="4232"/>
    <lineage>
        <taxon>Eukaryota</taxon>
        <taxon>Viridiplantae</taxon>
        <taxon>Streptophyta</taxon>
        <taxon>Embryophyta</taxon>
        <taxon>Tracheophyta</taxon>
        <taxon>Spermatophyta</taxon>
        <taxon>Magnoliopsida</taxon>
        <taxon>eudicotyledons</taxon>
        <taxon>Gunneridae</taxon>
        <taxon>Pentapetalae</taxon>
        <taxon>asterids</taxon>
        <taxon>campanulids</taxon>
        <taxon>Asterales</taxon>
        <taxon>Asteraceae</taxon>
        <taxon>Asteroideae</taxon>
        <taxon>Heliantheae alliance</taxon>
        <taxon>Heliantheae</taxon>
        <taxon>Helianthus</taxon>
    </lineage>
</organism>
<keyword evidence="1" id="KW-0472">Membrane</keyword>
<reference evidence="2" key="2">
    <citation type="submission" date="2020-06" db="EMBL/GenBank/DDBJ databases">
        <title>Helianthus annuus Genome sequencing and assembly Release 2.</title>
        <authorList>
            <person name="Gouzy J."/>
            <person name="Langlade N."/>
            <person name="Munos S."/>
        </authorList>
    </citation>
    <scope>NUCLEOTIDE SEQUENCE</scope>
    <source>
        <tissue evidence="2">Leaves</tissue>
    </source>
</reference>
<gene>
    <name evidence="2" type="ORF">HanXRQr2_Chr05g0200421</name>
</gene>
<protein>
    <submittedName>
        <fullName evidence="2">Uncharacterized protein</fullName>
    </submittedName>
</protein>
<keyword evidence="1" id="KW-0812">Transmembrane</keyword>
<reference evidence="2" key="1">
    <citation type="journal article" date="2017" name="Nature">
        <title>The sunflower genome provides insights into oil metabolism, flowering and Asterid evolution.</title>
        <authorList>
            <person name="Badouin H."/>
            <person name="Gouzy J."/>
            <person name="Grassa C.J."/>
            <person name="Murat F."/>
            <person name="Staton S.E."/>
            <person name="Cottret L."/>
            <person name="Lelandais-Briere C."/>
            <person name="Owens G.L."/>
            <person name="Carrere S."/>
            <person name="Mayjonade B."/>
            <person name="Legrand L."/>
            <person name="Gill N."/>
            <person name="Kane N.C."/>
            <person name="Bowers J.E."/>
            <person name="Hubner S."/>
            <person name="Bellec A."/>
            <person name="Berard A."/>
            <person name="Berges H."/>
            <person name="Blanchet N."/>
            <person name="Boniface M.C."/>
            <person name="Brunel D."/>
            <person name="Catrice O."/>
            <person name="Chaidir N."/>
            <person name="Claudel C."/>
            <person name="Donnadieu C."/>
            <person name="Faraut T."/>
            <person name="Fievet G."/>
            <person name="Helmstetter N."/>
            <person name="King M."/>
            <person name="Knapp S.J."/>
            <person name="Lai Z."/>
            <person name="Le Paslier M.C."/>
            <person name="Lippi Y."/>
            <person name="Lorenzon L."/>
            <person name="Mandel J.R."/>
            <person name="Marage G."/>
            <person name="Marchand G."/>
            <person name="Marquand E."/>
            <person name="Bret-Mestries E."/>
            <person name="Morien E."/>
            <person name="Nambeesan S."/>
            <person name="Nguyen T."/>
            <person name="Pegot-Espagnet P."/>
            <person name="Pouilly N."/>
            <person name="Raftis F."/>
            <person name="Sallet E."/>
            <person name="Schiex T."/>
            <person name="Thomas J."/>
            <person name="Vandecasteele C."/>
            <person name="Vares D."/>
            <person name="Vear F."/>
            <person name="Vautrin S."/>
            <person name="Crespi M."/>
            <person name="Mangin B."/>
            <person name="Burke J.M."/>
            <person name="Salse J."/>
            <person name="Munos S."/>
            <person name="Vincourt P."/>
            <person name="Rieseberg L.H."/>
            <person name="Langlade N.B."/>
        </authorList>
    </citation>
    <scope>NUCLEOTIDE SEQUENCE</scope>
    <source>
        <tissue evidence="2">Leaves</tissue>
    </source>
</reference>
<dbReference type="Gramene" id="mRNA:HanXRQr2_Chr05g0200421">
    <property type="protein sequence ID" value="mRNA:HanXRQr2_Chr05g0200421"/>
    <property type="gene ID" value="HanXRQr2_Chr05g0200421"/>
</dbReference>
<accession>A0A9K3IXS9</accession>
<evidence type="ECO:0000256" key="1">
    <source>
        <dbReference type="SAM" id="Phobius"/>
    </source>
</evidence>
<proteinExistence type="predicted"/>
<dbReference type="Proteomes" id="UP000215914">
    <property type="component" value="Unassembled WGS sequence"/>
</dbReference>
<dbReference type="EMBL" id="MNCJ02000320">
    <property type="protein sequence ID" value="KAF5804717.1"/>
    <property type="molecule type" value="Genomic_DNA"/>
</dbReference>
<keyword evidence="1" id="KW-1133">Transmembrane helix</keyword>
<comment type="caution">
    <text evidence="2">The sequence shown here is derived from an EMBL/GenBank/DDBJ whole genome shotgun (WGS) entry which is preliminary data.</text>
</comment>